<dbReference type="RefSeq" id="WP_165300462.1">
    <property type="nucleotide sequence ID" value="NZ_JAAKZZ010000234.1"/>
</dbReference>
<evidence type="ECO:0000313" key="3">
    <source>
        <dbReference type="Proteomes" id="UP000477722"/>
    </source>
</evidence>
<dbReference type="Proteomes" id="UP000477722">
    <property type="component" value="Unassembled WGS sequence"/>
</dbReference>
<accession>A0A6G4WZT6</accession>
<dbReference type="AlphaFoldDB" id="A0A6G4WZT6"/>
<sequence>MVLFRRKRRLIGKPGDFFYNVETGEVEEGPQSPGKNRMGPYATREEAERALATASERTSEWESDPKWRNP</sequence>
<reference evidence="2 3" key="1">
    <citation type="submission" date="2020-02" db="EMBL/GenBank/DDBJ databases">
        <title>Whole-genome analyses of novel actinobacteria.</title>
        <authorList>
            <person name="Sahin N."/>
            <person name="Tatar D."/>
        </authorList>
    </citation>
    <scope>NUCLEOTIDE SEQUENCE [LARGE SCALE GENOMIC DNA]</scope>
    <source>
        <strain evidence="2 3">SB3404</strain>
    </source>
</reference>
<keyword evidence="3" id="KW-1185">Reference proteome</keyword>
<proteinExistence type="predicted"/>
<evidence type="ECO:0000256" key="1">
    <source>
        <dbReference type="SAM" id="MobiDB-lite"/>
    </source>
</evidence>
<organism evidence="2 3">
    <name type="scientific">Streptomyces boncukensis</name>
    <dbReference type="NCBI Taxonomy" id="2711219"/>
    <lineage>
        <taxon>Bacteria</taxon>
        <taxon>Bacillati</taxon>
        <taxon>Actinomycetota</taxon>
        <taxon>Actinomycetes</taxon>
        <taxon>Kitasatosporales</taxon>
        <taxon>Streptomycetaceae</taxon>
        <taxon>Streptomyces</taxon>
    </lineage>
</organism>
<feature type="compositionally biased region" description="Basic and acidic residues" evidence="1">
    <location>
        <begin position="57"/>
        <end position="70"/>
    </location>
</feature>
<evidence type="ECO:0008006" key="4">
    <source>
        <dbReference type="Google" id="ProtNLM"/>
    </source>
</evidence>
<protein>
    <recommendedName>
        <fullName evidence="4">SPOR domain-containing protein</fullName>
    </recommendedName>
</protein>
<dbReference type="EMBL" id="JAAKZZ010000234">
    <property type="protein sequence ID" value="NGO70809.1"/>
    <property type="molecule type" value="Genomic_DNA"/>
</dbReference>
<comment type="caution">
    <text evidence="2">The sequence shown here is derived from an EMBL/GenBank/DDBJ whole genome shotgun (WGS) entry which is preliminary data.</text>
</comment>
<name>A0A6G4WZT6_9ACTN</name>
<feature type="region of interest" description="Disordered" evidence="1">
    <location>
        <begin position="22"/>
        <end position="70"/>
    </location>
</feature>
<gene>
    <name evidence="2" type="ORF">G5C65_21120</name>
</gene>
<evidence type="ECO:0000313" key="2">
    <source>
        <dbReference type="EMBL" id="NGO70809.1"/>
    </source>
</evidence>